<name>A0A085LJU6_9BILA</name>
<feature type="compositionally biased region" description="Basic residues" evidence="1">
    <location>
        <begin position="100"/>
        <end position="113"/>
    </location>
</feature>
<organism evidence="2 3">
    <name type="scientific">Trichuris suis</name>
    <name type="common">pig whipworm</name>
    <dbReference type="NCBI Taxonomy" id="68888"/>
    <lineage>
        <taxon>Eukaryota</taxon>
        <taxon>Metazoa</taxon>
        <taxon>Ecdysozoa</taxon>
        <taxon>Nematoda</taxon>
        <taxon>Enoplea</taxon>
        <taxon>Dorylaimia</taxon>
        <taxon>Trichinellida</taxon>
        <taxon>Trichuridae</taxon>
        <taxon>Trichuris</taxon>
    </lineage>
</organism>
<proteinExistence type="predicted"/>
<feature type="compositionally biased region" description="Low complexity" evidence="1">
    <location>
        <begin position="89"/>
        <end position="99"/>
    </location>
</feature>
<evidence type="ECO:0000313" key="2">
    <source>
        <dbReference type="EMBL" id="KFD45242.1"/>
    </source>
</evidence>
<protein>
    <submittedName>
        <fullName evidence="2">Uncharacterized protein</fullName>
    </submittedName>
</protein>
<gene>
    <name evidence="2" type="ORF">M513_13881</name>
</gene>
<dbReference type="AlphaFoldDB" id="A0A085LJU6"/>
<reference evidence="2 3" key="1">
    <citation type="journal article" date="2014" name="Nat. Genet.">
        <title>Genome and transcriptome of the porcine whipworm Trichuris suis.</title>
        <authorList>
            <person name="Jex A.R."/>
            <person name="Nejsum P."/>
            <person name="Schwarz E.M."/>
            <person name="Hu L."/>
            <person name="Young N.D."/>
            <person name="Hall R.S."/>
            <person name="Korhonen P.K."/>
            <person name="Liao S."/>
            <person name="Thamsborg S."/>
            <person name="Xia J."/>
            <person name="Xu P."/>
            <person name="Wang S."/>
            <person name="Scheerlinck J.P."/>
            <person name="Hofmann A."/>
            <person name="Sternberg P.W."/>
            <person name="Wang J."/>
            <person name="Gasser R.B."/>
        </authorList>
    </citation>
    <scope>NUCLEOTIDE SEQUENCE [LARGE SCALE GENOMIC DNA]</scope>
    <source>
        <strain evidence="2">DCEP-RM93M</strain>
    </source>
</reference>
<evidence type="ECO:0000313" key="3">
    <source>
        <dbReference type="Proteomes" id="UP000030764"/>
    </source>
</evidence>
<evidence type="ECO:0000256" key="1">
    <source>
        <dbReference type="SAM" id="MobiDB-lite"/>
    </source>
</evidence>
<feature type="region of interest" description="Disordered" evidence="1">
    <location>
        <begin position="36"/>
        <end position="113"/>
    </location>
</feature>
<dbReference type="EMBL" id="KL363616">
    <property type="protein sequence ID" value="KFD45242.1"/>
    <property type="molecule type" value="Genomic_DNA"/>
</dbReference>
<feature type="compositionally biased region" description="Basic and acidic residues" evidence="1">
    <location>
        <begin position="36"/>
        <end position="50"/>
    </location>
</feature>
<accession>A0A085LJU6</accession>
<feature type="compositionally biased region" description="Polar residues" evidence="1">
    <location>
        <begin position="66"/>
        <end position="79"/>
    </location>
</feature>
<sequence length="113" mass="13261">MKNKKNFLHRFSELSGLASTCRQGMDRSIEEQLQNHKMNVEEELKRKKENTSTLTNDSCMNHRPQPRTNDSNPRTHGNQKMNNNKKSRSNSNNKCNRSSNRTKRRTKKKMVNA</sequence>
<keyword evidence="3" id="KW-1185">Reference proteome</keyword>
<dbReference type="Proteomes" id="UP000030764">
    <property type="component" value="Unassembled WGS sequence"/>
</dbReference>